<dbReference type="InterPro" id="IPR009241">
    <property type="entry name" value="HigB-like"/>
</dbReference>
<dbReference type="RefSeq" id="WP_060791427.1">
    <property type="nucleotide sequence ID" value="NZ_BAAAXK010000001.1"/>
</dbReference>
<proteinExistence type="predicted"/>
<protein>
    <submittedName>
        <fullName evidence="3">Type II toxin-antitoxin system RelE/ParE family toxin</fullName>
    </submittedName>
</protein>
<dbReference type="Pfam" id="PF05973">
    <property type="entry name" value="Gp49"/>
    <property type="match status" value="1"/>
</dbReference>
<name>A0A1L8SKZ9_ENTCA</name>
<gene>
    <name evidence="3" type="ORF">DW084_01810</name>
    <name evidence="1" type="ORF">P7I32_04975</name>
    <name evidence="2" type="ORF">P7I34_05990</name>
</gene>
<organism evidence="3 4">
    <name type="scientific">Enterococcus casseliflavus</name>
    <name type="common">Enterococcus flavescens</name>
    <dbReference type="NCBI Taxonomy" id="37734"/>
    <lineage>
        <taxon>Bacteria</taxon>
        <taxon>Bacillati</taxon>
        <taxon>Bacillota</taxon>
        <taxon>Bacilli</taxon>
        <taxon>Lactobacillales</taxon>
        <taxon>Enterococcaceae</taxon>
        <taxon>Enterococcus</taxon>
    </lineage>
</organism>
<comment type="caution">
    <text evidence="3">The sequence shown here is derived from an EMBL/GenBank/DDBJ whole genome shotgun (WGS) entry which is preliminary data.</text>
</comment>
<evidence type="ECO:0000313" key="2">
    <source>
        <dbReference type="EMBL" id="MDT2982204.1"/>
    </source>
</evidence>
<reference evidence="3 4" key="1">
    <citation type="submission" date="2018-08" db="EMBL/GenBank/DDBJ databases">
        <title>A genome reference for cultivated species of the human gut microbiota.</title>
        <authorList>
            <person name="Zou Y."/>
            <person name="Xue W."/>
            <person name="Luo G."/>
        </authorList>
    </citation>
    <scope>NUCLEOTIDE SEQUENCE [LARGE SCALE GENOMIC DNA]</scope>
    <source>
        <strain evidence="3 4">AF48-16</strain>
    </source>
</reference>
<dbReference type="Proteomes" id="UP001268896">
    <property type="component" value="Unassembled WGS sequence"/>
</dbReference>
<dbReference type="EMBL" id="JARQDV010000002">
    <property type="protein sequence ID" value="MDT2963951.1"/>
    <property type="molecule type" value="Genomic_DNA"/>
</dbReference>
<dbReference type="Proteomes" id="UP000286288">
    <property type="component" value="Unassembled WGS sequence"/>
</dbReference>
<evidence type="ECO:0000313" key="5">
    <source>
        <dbReference type="Proteomes" id="UP001253851"/>
    </source>
</evidence>
<evidence type="ECO:0000313" key="4">
    <source>
        <dbReference type="Proteomes" id="UP000286288"/>
    </source>
</evidence>
<dbReference type="EMBL" id="JARQDZ010000002">
    <property type="protein sequence ID" value="MDT2982204.1"/>
    <property type="molecule type" value="Genomic_DNA"/>
</dbReference>
<reference evidence="1 5" key="2">
    <citation type="submission" date="2023-03" db="EMBL/GenBank/DDBJ databases">
        <authorList>
            <person name="Shen W."/>
            <person name="Cai J."/>
        </authorList>
    </citation>
    <scope>NUCLEOTIDE SEQUENCE [LARGE SCALE GENOMIC DNA]</scope>
    <source>
        <strain evidence="2 5">B516</strain>
        <strain evidence="1">K72-2</strain>
    </source>
</reference>
<dbReference type="GeneID" id="83457051"/>
<evidence type="ECO:0000313" key="1">
    <source>
        <dbReference type="EMBL" id="MDT2963951.1"/>
    </source>
</evidence>
<dbReference type="Proteomes" id="UP001253851">
    <property type="component" value="Unassembled WGS sequence"/>
</dbReference>
<accession>A0A1L8SKZ9</accession>
<sequence>MDKPKFEFYERPNGHNEFIEFFEQLPEKDQKKMLAVIANVEEHGILIAQKMKWVKKLGDNLFELRSGIGGNIQRALYFHWLGSKFIITHGFTKKTQKTPIQEIAKAIEIRKEFEEEIKDANS</sequence>
<dbReference type="AlphaFoldDB" id="A0A1L8SKZ9"/>
<dbReference type="EMBL" id="QRMZ01000002">
    <property type="protein sequence ID" value="RHK07890.1"/>
    <property type="molecule type" value="Genomic_DNA"/>
</dbReference>
<evidence type="ECO:0000313" key="3">
    <source>
        <dbReference type="EMBL" id="RHK07890.1"/>
    </source>
</evidence>